<dbReference type="eggNOG" id="COG0718">
    <property type="taxonomic scope" value="Bacteria"/>
</dbReference>
<dbReference type="GO" id="GO:0003677">
    <property type="term" value="F:DNA binding"/>
    <property type="evidence" value="ECO:0007669"/>
    <property type="project" value="UniProtKB-UniRule"/>
</dbReference>
<keyword evidence="4" id="KW-1185">Reference proteome</keyword>
<evidence type="ECO:0000313" key="4">
    <source>
        <dbReference type="Proteomes" id="UP000002216"/>
    </source>
</evidence>
<gene>
    <name evidence="3" type="ordered locus">Dbac_0195</name>
</gene>
<organism evidence="3 4">
    <name type="scientific">Desulfomicrobium baculatum (strain DSM 4028 / VKM B-1378 / X)</name>
    <name type="common">Desulfovibrio baculatus</name>
    <dbReference type="NCBI Taxonomy" id="525897"/>
    <lineage>
        <taxon>Bacteria</taxon>
        <taxon>Pseudomonadati</taxon>
        <taxon>Thermodesulfobacteriota</taxon>
        <taxon>Desulfovibrionia</taxon>
        <taxon>Desulfovibrionales</taxon>
        <taxon>Desulfomicrobiaceae</taxon>
        <taxon>Desulfomicrobium</taxon>
    </lineage>
</organism>
<dbReference type="AlphaFoldDB" id="C7LT98"/>
<dbReference type="PANTHER" id="PTHR33449">
    <property type="entry name" value="NUCLEOID-ASSOCIATED PROTEIN YBAB"/>
    <property type="match status" value="1"/>
</dbReference>
<evidence type="ECO:0000313" key="3">
    <source>
        <dbReference type="EMBL" id="ACU88322.1"/>
    </source>
</evidence>
<comment type="function">
    <text evidence="2">Binds to DNA and alters its conformation. May be involved in regulation of gene expression, nucleoid organization and DNA protection.</text>
</comment>
<dbReference type="HAMAP" id="MF_00274">
    <property type="entry name" value="DNA_YbaB_EbfC"/>
    <property type="match status" value="1"/>
</dbReference>
<sequence>MNELIRQAQMMQKKMLRTQEEIGKKEVETSVGGGMVTVKATCSGEILSVVIDPAVLEDVEMLQDMVLAAVNEALKKGKDMMQGEMAQITGGMKIPGLF</sequence>
<dbReference type="RefSeq" id="WP_012805407.1">
    <property type="nucleotide sequence ID" value="NC_013173.1"/>
</dbReference>
<dbReference type="GO" id="GO:0005829">
    <property type="term" value="C:cytosol"/>
    <property type="evidence" value="ECO:0007669"/>
    <property type="project" value="TreeGrafter"/>
</dbReference>
<dbReference type="EMBL" id="CP001629">
    <property type="protein sequence ID" value="ACU88322.1"/>
    <property type="molecule type" value="Genomic_DNA"/>
</dbReference>
<comment type="subcellular location">
    <subcellularLocation>
        <location evidence="2">Cytoplasm</location>
        <location evidence="2">Nucleoid</location>
    </subcellularLocation>
</comment>
<dbReference type="Pfam" id="PF02575">
    <property type="entry name" value="YbaB_DNA_bd"/>
    <property type="match status" value="1"/>
</dbReference>
<name>C7LT98_DESBD</name>
<reference evidence="3 4" key="1">
    <citation type="journal article" date="2009" name="Stand. Genomic Sci.">
        <title>Complete genome sequence of Desulfomicrobium baculatum type strain (X).</title>
        <authorList>
            <person name="Copeland A."/>
            <person name="Spring S."/>
            <person name="Goker M."/>
            <person name="Schneider S."/>
            <person name="Lapidus A."/>
            <person name="Del Rio T.G."/>
            <person name="Tice H."/>
            <person name="Cheng J.F."/>
            <person name="Chen F."/>
            <person name="Nolan M."/>
            <person name="Bruce D."/>
            <person name="Goodwin L."/>
            <person name="Pitluck S."/>
            <person name="Ivanova N."/>
            <person name="Mavrommatis K."/>
            <person name="Ovchinnikova G."/>
            <person name="Pati A."/>
            <person name="Chen A."/>
            <person name="Palaniappan K."/>
            <person name="Land M."/>
            <person name="Hauser L."/>
            <person name="Chang Y.J."/>
            <person name="Jeffries C.C."/>
            <person name="Meincke L."/>
            <person name="Sims D."/>
            <person name="Brettin T."/>
            <person name="Detter J.C."/>
            <person name="Han C."/>
            <person name="Chain P."/>
            <person name="Bristow J."/>
            <person name="Eisen J.A."/>
            <person name="Markowitz V."/>
            <person name="Hugenholtz P."/>
            <person name="Kyrpides N.C."/>
            <person name="Klenk H.P."/>
            <person name="Lucas S."/>
        </authorList>
    </citation>
    <scope>NUCLEOTIDE SEQUENCE [LARGE SCALE GENOMIC DNA]</scope>
    <source>
        <strain evidence="4">DSM 4028 / VKM B-1378 / X</strain>
    </source>
</reference>
<protein>
    <recommendedName>
        <fullName evidence="2">Nucleoid-associated protein Dbac_0195</fullName>
    </recommendedName>
</protein>
<dbReference type="KEGG" id="dba:Dbac_0195"/>
<dbReference type="PIRSF" id="PIRSF004555">
    <property type="entry name" value="UCP004555"/>
    <property type="match status" value="1"/>
</dbReference>
<proteinExistence type="inferred from homology"/>
<dbReference type="Gene3D" id="3.30.1310.10">
    <property type="entry name" value="Nucleoid-associated protein YbaB-like domain"/>
    <property type="match status" value="1"/>
</dbReference>
<dbReference type="PANTHER" id="PTHR33449:SF1">
    <property type="entry name" value="NUCLEOID-ASSOCIATED PROTEIN YBAB"/>
    <property type="match status" value="1"/>
</dbReference>
<dbReference type="STRING" id="525897.Dbac_0195"/>
<accession>C7LT98</accession>
<dbReference type="GO" id="GO:0043590">
    <property type="term" value="C:bacterial nucleoid"/>
    <property type="evidence" value="ECO:0007669"/>
    <property type="project" value="UniProtKB-UniRule"/>
</dbReference>
<dbReference type="NCBIfam" id="TIGR00103">
    <property type="entry name" value="DNA_YbaB_EbfC"/>
    <property type="match status" value="1"/>
</dbReference>
<dbReference type="Proteomes" id="UP000002216">
    <property type="component" value="Chromosome"/>
</dbReference>
<dbReference type="HOGENOM" id="CLU_140930_2_2_7"/>
<comment type="subunit">
    <text evidence="2">Homodimer.</text>
</comment>
<dbReference type="InterPro" id="IPR036894">
    <property type="entry name" value="YbaB-like_sf"/>
</dbReference>
<comment type="similarity">
    <text evidence="2">Belongs to the YbaB/EbfC family.</text>
</comment>
<evidence type="ECO:0000256" key="1">
    <source>
        <dbReference type="ARBA" id="ARBA00023125"/>
    </source>
</evidence>
<evidence type="ECO:0000256" key="2">
    <source>
        <dbReference type="HAMAP-Rule" id="MF_00274"/>
    </source>
</evidence>
<keyword evidence="2" id="KW-0963">Cytoplasm</keyword>
<dbReference type="InterPro" id="IPR004401">
    <property type="entry name" value="YbaB/EbfC"/>
</dbReference>
<dbReference type="SUPFAM" id="SSF82607">
    <property type="entry name" value="YbaB-like"/>
    <property type="match status" value="1"/>
</dbReference>
<dbReference type="OrthoDB" id="9803080at2"/>
<keyword evidence="1 2" id="KW-0238">DNA-binding</keyword>